<protein>
    <submittedName>
        <fullName evidence="9">Spore gernimation protein KB</fullName>
    </submittedName>
</protein>
<name>A0A398CU16_9BACL</name>
<evidence type="ECO:0000256" key="2">
    <source>
        <dbReference type="ARBA" id="ARBA00007998"/>
    </source>
</evidence>
<evidence type="ECO:0000256" key="7">
    <source>
        <dbReference type="ARBA" id="ARBA00023136"/>
    </source>
</evidence>
<accession>A0A398CU16</accession>
<dbReference type="PANTHER" id="PTHR34975">
    <property type="entry name" value="SPORE GERMINATION PROTEIN A2"/>
    <property type="match status" value="1"/>
</dbReference>
<feature type="transmembrane region" description="Helical" evidence="8">
    <location>
        <begin position="157"/>
        <end position="176"/>
    </location>
</feature>
<feature type="transmembrane region" description="Helical" evidence="8">
    <location>
        <begin position="258"/>
        <end position="283"/>
    </location>
</feature>
<comment type="caution">
    <text evidence="9">The sequence shown here is derived from an EMBL/GenBank/DDBJ whole genome shotgun (WGS) entry which is preliminary data.</text>
</comment>
<keyword evidence="10" id="KW-1185">Reference proteome</keyword>
<feature type="transmembrane region" description="Helical" evidence="8">
    <location>
        <begin position="348"/>
        <end position="368"/>
    </location>
</feature>
<keyword evidence="6 8" id="KW-1133">Transmembrane helix</keyword>
<comment type="similarity">
    <text evidence="2">Belongs to the amino acid-polyamine-organocation (APC) superfamily. Spore germination protein (SGP) (TC 2.A.3.9) family.</text>
</comment>
<feature type="transmembrane region" description="Helical" evidence="8">
    <location>
        <begin position="77"/>
        <end position="103"/>
    </location>
</feature>
<dbReference type="EMBL" id="QXJM01000039">
    <property type="protein sequence ID" value="RIE02811.1"/>
    <property type="molecule type" value="Genomic_DNA"/>
</dbReference>
<feature type="transmembrane region" description="Helical" evidence="8">
    <location>
        <begin position="115"/>
        <end position="137"/>
    </location>
</feature>
<keyword evidence="7 8" id="KW-0472">Membrane</keyword>
<comment type="subcellular location">
    <subcellularLocation>
        <location evidence="1">Membrane</location>
        <topology evidence="1">Multi-pass membrane protein</topology>
    </subcellularLocation>
</comment>
<gene>
    <name evidence="9" type="ORF">D3H35_19445</name>
</gene>
<evidence type="ECO:0000256" key="1">
    <source>
        <dbReference type="ARBA" id="ARBA00004141"/>
    </source>
</evidence>
<keyword evidence="3" id="KW-0813">Transport</keyword>
<evidence type="ECO:0000256" key="5">
    <source>
        <dbReference type="ARBA" id="ARBA00022692"/>
    </source>
</evidence>
<dbReference type="GO" id="GO:0009847">
    <property type="term" value="P:spore germination"/>
    <property type="evidence" value="ECO:0007669"/>
    <property type="project" value="InterPro"/>
</dbReference>
<reference evidence="9 10" key="1">
    <citation type="submission" date="2018-09" db="EMBL/GenBank/DDBJ databases">
        <title>Cohnella cavernae sp. nov., isolated from a karst cave.</title>
        <authorList>
            <person name="Zhu H."/>
        </authorList>
    </citation>
    <scope>NUCLEOTIDE SEQUENCE [LARGE SCALE GENOMIC DNA]</scope>
    <source>
        <strain evidence="9 10">K2E09-144</strain>
    </source>
</reference>
<dbReference type="InterPro" id="IPR004761">
    <property type="entry name" value="Spore_GerAB"/>
</dbReference>
<dbReference type="AlphaFoldDB" id="A0A398CU16"/>
<dbReference type="GO" id="GO:0016020">
    <property type="term" value="C:membrane"/>
    <property type="evidence" value="ECO:0007669"/>
    <property type="project" value="UniProtKB-SubCell"/>
</dbReference>
<organism evidence="9 10">
    <name type="scientific">Cohnella faecalis</name>
    <dbReference type="NCBI Taxonomy" id="2315694"/>
    <lineage>
        <taxon>Bacteria</taxon>
        <taxon>Bacillati</taxon>
        <taxon>Bacillota</taxon>
        <taxon>Bacilli</taxon>
        <taxon>Bacillales</taxon>
        <taxon>Paenibacillaceae</taxon>
        <taxon>Cohnella</taxon>
    </lineage>
</organism>
<evidence type="ECO:0000313" key="9">
    <source>
        <dbReference type="EMBL" id="RIE02811.1"/>
    </source>
</evidence>
<evidence type="ECO:0000256" key="4">
    <source>
        <dbReference type="ARBA" id="ARBA00022544"/>
    </source>
</evidence>
<evidence type="ECO:0000256" key="3">
    <source>
        <dbReference type="ARBA" id="ARBA00022448"/>
    </source>
</evidence>
<dbReference type="Proteomes" id="UP000266340">
    <property type="component" value="Unassembled WGS sequence"/>
</dbReference>
<keyword evidence="5 8" id="KW-0812">Transmembrane</keyword>
<proteinExistence type="inferred from homology"/>
<feature type="transmembrane region" description="Helical" evidence="8">
    <location>
        <begin position="183"/>
        <end position="203"/>
    </location>
</feature>
<evidence type="ECO:0000313" key="10">
    <source>
        <dbReference type="Proteomes" id="UP000266340"/>
    </source>
</evidence>
<keyword evidence="4" id="KW-0309">Germination</keyword>
<feature type="transmembrane region" description="Helical" evidence="8">
    <location>
        <begin position="380"/>
        <end position="400"/>
    </location>
</feature>
<feature type="transmembrane region" description="Helical" evidence="8">
    <location>
        <begin position="50"/>
        <end position="71"/>
    </location>
</feature>
<evidence type="ECO:0000256" key="6">
    <source>
        <dbReference type="ARBA" id="ARBA00022989"/>
    </source>
</evidence>
<feature type="transmembrane region" description="Helical" evidence="8">
    <location>
        <begin position="312"/>
        <end position="336"/>
    </location>
</feature>
<evidence type="ECO:0000256" key="8">
    <source>
        <dbReference type="SAM" id="Phobius"/>
    </source>
</evidence>
<dbReference type="NCBIfam" id="TIGR00912">
    <property type="entry name" value="2A0309"/>
    <property type="match status" value="1"/>
</dbReference>
<dbReference type="Pfam" id="PF03845">
    <property type="entry name" value="Spore_permease"/>
    <property type="match status" value="1"/>
</dbReference>
<sequence>MGRSICESGCERLVPGGHSENRHAREIAAGKNERRRDFGMKYPLEHMGPLHLFSWVVLFELGSAVVIPIGMEAKQATWIVILLGCLFGLVYMGAVYGTLYRMFPDIPLTGYARQIAGTVPGWLIGFAYLLYFVYIASRNTRDFGDLLAAASYDSTPLSALNLFMVVAVGYVIHFGLEVFGRTAFVFFLFTGAIFSFILLLVVFSDMSEYRRMLPILGDGWKPVWKALFPTNITFPFGELVVFTMLLPHMNKKFKAVRIGMGAMIASALLLCIATFVDISVLGVEIASRATFPLFTSLSRLRLAEFVQRMDSVVLLLLVITSFFKIGAFMFAAILAARDLFRTDNYKTLIMPVGIVVFCSSLVMAGSLTEHLEEGLKVVPLYVHLPFQFGLPAVLLLIAVLRGHRVRSASA</sequence>
<dbReference type="PANTHER" id="PTHR34975:SF2">
    <property type="entry name" value="SPORE GERMINATION PROTEIN A2"/>
    <property type="match status" value="1"/>
</dbReference>